<name>A0A3B1E1C3_9ZZZZ</name>
<organism evidence="1">
    <name type="scientific">hydrothermal vent metagenome</name>
    <dbReference type="NCBI Taxonomy" id="652676"/>
    <lineage>
        <taxon>unclassified sequences</taxon>
        <taxon>metagenomes</taxon>
        <taxon>ecological metagenomes</taxon>
    </lineage>
</organism>
<dbReference type="EMBL" id="UOGJ01000055">
    <property type="protein sequence ID" value="VAX35467.1"/>
    <property type="molecule type" value="Genomic_DNA"/>
</dbReference>
<reference evidence="1" key="1">
    <citation type="submission" date="2018-06" db="EMBL/GenBank/DDBJ databases">
        <authorList>
            <person name="Zhirakovskaya E."/>
        </authorList>
    </citation>
    <scope>NUCLEOTIDE SEQUENCE</scope>
</reference>
<proteinExistence type="predicted"/>
<sequence>MDYNAPIDPQLLESLTSSPIEGFSPVIFNITPILNLPQILGLNDQDNKPLQQSKVPVEEIYIHKYWQEELEIIV</sequence>
<evidence type="ECO:0000313" key="1">
    <source>
        <dbReference type="EMBL" id="VAX35467.1"/>
    </source>
</evidence>
<dbReference type="AlphaFoldDB" id="A0A3B1E1C3"/>
<gene>
    <name evidence="1" type="ORF">MNBD_UNCLBAC01-1750</name>
</gene>
<protein>
    <submittedName>
        <fullName evidence="1">Uncharacterized protein</fullName>
    </submittedName>
</protein>
<accession>A0A3B1E1C3</accession>